<dbReference type="EMBL" id="OY731400">
    <property type="protein sequence ID" value="CAJ1942089.1"/>
    <property type="molecule type" value="Genomic_DNA"/>
</dbReference>
<evidence type="ECO:0000313" key="2">
    <source>
        <dbReference type="Proteomes" id="UP001189624"/>
    </source>
</evidence>
<evidence type="ECO:0000313" key="1">
    <source>
        <dbReference type="EMBL" id="CAJ1942089.1"/>
    </source>
</evidence>
<keyword evidence="2" id="KW-1185">Reference proteome</keyword>
<organism evidence="1 2">
    <name type="scientific">Sphenostylis stenocarpa</name>
    <dbReference type="NCBI Taxonomy" id="92480"/>
    <lineage>
        <taxon>Eukaryota</taxon>
        <taxon>Viridiplantae</taxon>
        <taxon>Streptophyta</taxon>
        <taxon>Embryophyta</taxon>
        <taxon>Tracheophyta</taxon>
        <taxon>Spermatophyta</taxon>
        <taxon>Magnoliopsida</taxon>
        <taxon>eudicotyledons</taxon>
        <taxon>Gunneridae</taxon>
        <taxon>Pentapetalae</taxon>
        <taxon>rosids</taxon>
        <taxon>fabids</taxon>
        <taxon>Fabales</taxon>
        <taxon>Fabaceae</taxon>
        <taxon>Papilionoideae</taxon>
        <taxon>50 kb inversion clade</taxon>
        <taxon>NPAAA clade</taxon>
        <taxon>indigoferoid/millettioid clade</taxon>
        <taxon>Phaseoleae</taxon>
        <taxon>Sphenostylis</taxon>
    </lineage>
</organism>
<dbReference type="AlphaFoldDB" id="A0AA86VJZ7"/>
<gene>
    <name evidence="1" type="ORF">AYBTSS11_LOCUS10660</name>
</gene>
<dbReference type="Gramene" id="rna-AYBTSS11_LOCUS10660">
    <property type="protein sequence ID" value="CAJ1942089.1"/>
    <property type="gene ID" value="gene-AYBTSS11_LOCUS10660"/>
</dbReference>
<dbReference type="Proteomes" id="UP001189624">
    <property type="component" value="Chromosome 3"/>
</dbReference>
<protein>
    <submittedName>
        <fullName evidence="1">Uncharacterized protein</fullName>
    </submittedName>
</protein>
<sequence length="129" mass="13835">MTPRYLCMQNEKWKQGTVGRRDVTGNLSEEKEKRFVGGAGGPGLGPEEIRGALYSMAHHVGLWSVVPHLVLSALSLHPCHPHVGVMGKGYMVDPLFGAHADAEADIPNKALINASFVCTDGGGRVSWSN</sequence>
<proteinExistence type="predicted"/>
<name>A0AA86VJZ7_9FABA</name>
<accession>A0AA86VJZ7</accession>
<reference evidence="1" key="1">
    <citation type="submission" date="2023-10" db="EMBL/GenBank/DDBJ databases">
        <authorList>
            <person name="Domelevo Entfellner J.-B."/>
        </authorList>
    </citation>
    <scope>NUCLEOTIDE SEQUENCE</scope>
</reference>